<evidence type="ECO:0000259" key="2">
    <source>
        <dbReference type="PROSITE" id="PS50911"/>
    </source>
</evidence>
<organism evidence="3 4">
    <name type="scientific">Candidatus Fimihabitans intestinipullorum</name>
    <dbReference type="NCBI Taxonomy" id="2840820"/>
    <lineage>
        <taxon>Bacteria</taxon>
        <taxon>Bacillati</taxon>
        <taxon>Mycoplasmatota</taxon>
        <taxon>Mycoplasmatota incertae sedis</taxon>
        <taxon>Candidatus Fimihabitans</taxon>
    </lineage>
</organism>
<dbReference type="InterPro" id="IPR007921">
    <property type="entry name" value="CHAP_dom"/>
</dbReference>
<dbReference type="InterPro" id="IPR038765">
    <property type="entry name" value="Papain-like_cys_pep_sf"/>
</dbReference>
<reference evidence="3" key="1">
    <citation type="submission" date="2020-10" db="EMBL/GenBank/DDBJ databases">
        <authorList>
            <person name="Gilroy R."/>
        </authorList>
    </citation>
    <scope>NUCLEOTIDE SEQUENCE</scope>
    <source>
        <strain evidence="3">CHK197-8231</strain>
    </source>
</reference>
<dbReference type="SUPFAM" id="SSF54001">
    <property type="entry name" value="Cysteine proteinases"/>
    <property type="match status" value="1"/>
</dbReference>
<comment type="caution">
    <text evidence="3">The sequence shown here is derived from an EMBL/GenBank/DDBJ whole genome shotgun (WGS) entry which is preliminary data.</text>
</comment>
<dbReference type="PROSITE" id="PS50911">
    <property type="entry name" value="CHAP"/>
    <property type="match status" value="1"/>
</dbReference>
<dbReference type="Proteomes" id="UP000824087">
    <property type="component" value="Unassembled WGS sequence"/>
</dbReference>
<feature type="transmembrane region" description="Helical" evidence="1">
    <location>
        <begin position="35"/>
        <end position="65"/>
    </location>
</feature>
<evidence type="ECO:0000256" key="1">
    <source>
        <dbReference type="SAM" id="Phobius"/>
    </source>
</evidence>
<sequence length="608" mass="67018">MHFLAGLGKKLLVDKAKKKIAGKARGDLPTLKAPLLMIGGLLAGLGLFPIILILLMVAVVCYVIFAPIEGAVNFVKGIANAVGDFFQSVGNFFVYGSFANDKTTYYNELKKHYDHWKGEGVILDVAWIASATNYARLADLNDSGECTPEVDADGNVTQCGEETDYGQMTGEVKELVEGMVTSADGRSLRKSDDEYKAWMLDENSGKSWIERHMEQVDADIPSNPEKKKDFLEDAVEQIFQMKEAYNEIAQMMKTSSTCGSYEEIKLCDTKSRGFTGGYANQPWVSGSYQHTFWNCDKGTCSANTTLPLGKNEYGTLEVDELGFTYMEIGGTKFYTAAVGSYYFDDPSEAIGTRYRITTDAGNVYHIILADVLADQDAKKGNNDSSPYCLTQANTFGDMYFDRVYMQTHSPETYNLFMSDGTNNHDFDENHKFSGTIVKIERMTGSSDCTGDFGFTGEVDDPIIEDSAVSKDYSLFSGNGNPFEVPQCTWFAWARFYQVYGYDSGARGNGEANAREIVAANPGKFQMSDTPAPGAVFSIPPYGGSGITEYGHVGFIEAFDGESIWISEGNVKLSGYGSGNMWFHKENWASYKARYPGIEFAVPVNAKKK</sequence>
<evidence type="ECO:0000313" key="3">
    <source>
        <dbReference type="EMBL" id="HIU22073.1"/>
    </source>
</evidence>
<dbReference type="AlphaFoldDB" id="A0A9D1L3M3"/>
<keyword evidence="1" id="KW-0472">Membrane</keyword>
<evidence type="ECO:0000313" key="4">
    <source>
        <dbReference type="Proteomes" id="UP000824087"/>
    </source>
</evidence>
<dbReference type="EMBL" id="DVML01000007">
    <property type="protein sequence ID" value="HIU22073.1"/>
    <property type="molecule type" value="Genomic_DNA"/>
</dbReference>
<keyword evidence="1" id="KW-1133">Transmembrane helix</keyword>
<dbReference type="Gene3D" id="3.90.1720.10">
    <property type="entry name" value="endopeptidase domain like (from Nostoc punctiforme)"/>
    <property type="match status" value="1"/>
</dbReference>
<gene>
    <name evidence="3" type="ORF">IAD49_00610</name>
</gene>
<protein>
    <submittedName>
        <fullName evidence="3">CHAP domain-containing protein</fullName>
    </submittedName>
</protein>
<keyword evidence="1" id="KW-0812">Transmembrane</keyword>
<name>A0A9D1L3M3_9BACT</name>
<feature type="domain" description="Peptidase C51" evidence="2">
    <location>
        <begin position="462"/>
        <end position="596"/>
    </location>
</feature>
<proteinExistence type="predicted"/>
<reference evidence="3" key="2">
    <citation type="journal article" date="2021" name="PeerJ">
        <title>Extensive microbial diversity within the chicken gut microbiome revealed by metagenomics and culture.</title>
        <authorList>
            <person name="Gilroy R."/>
            <person name="Ravi A."/>
            <person name="Getino M."/>
            <person name="Pursley I."/>
            <person name="Horton D.L."/>
            <person name="Alikhan N.F."/>
            <person name="Baker D."/>
            <person name="Gharbi K."/>
            <person name="Hall N."/>
            <person name="Watson M."/>
            <person name="Adriaenssens E.M."/>
            <person name="Foster-Nyarko E."/>
            <person name="Jarju S."/>
            <person name="Secka A."/>
            <person name="Antonio M."/>
            <person name="Oren A."/>
            <person name="Chaudhuri R.R."/>
            <person name="La Ragione R."/>
            <person name="Hildebrand F."/>
            <person name="Pallen M.J."/>
        </authorList>
    </citation>
    <scope>NUCLEOTIDE SEQUENCE</scope>
    <source>
        <strain evidence="3">CHK197-8231</strain>
    </source>
</reference>
<dbReference type="Pfam" id="PF05257">
    <property type="entry name" value="CHAP"/>
    <property type="match status" value="1"/>
</dbReference>
<accession>A0A9D1L3M3</accession>